<organism evidence="1 2">
    <name type="scientific">Ornithinimicrobium avium</name>
    <dbReference type="NCBI Taxonomy" id="2283195"/>
    <lineage>
        <taxon>Bacteria</taxon>
        <taxon>Bacillati</taxon>
        <taxon>Actinomycetota</taxon>
        <taxon>Actinomycetes</taxon>
        <taxon>Micrococcales</taxon>
        <taxon>Ornithinimicrobiaceae</taxon>
        <taxon>Ornithinimicrobium</taxon>
    </lineage>
</organism>
<sequence length="472" mass="51619">MDRANVLARGLLYEAPHLDGRAMLQAWGEVVEGASELWRQLPQRSDLPGSGRQVIDQLERSARTLHRSAGGGIDVDPTLQEIGQMFTEAGELITRSGVAERREPDRWTDAQLRDSFAARVNIMHTLYVASHAVSVGLAQTALAEQFDPRLRVHRVTAEELRHQVLGIEEITYSYIKGHYPQALDGRHREPTDDTRIPGAIAAWDVHAQRALTREPTTHAMTRVAGAAFSASVHVHALWRAAVQTGHVDPWTFDNEISPALETMIETWGEAHTYFQQLTHHQDSSPLALSRAGWELADAMREVTATGRMPASVQDMSDRVDGESLVKSLHRFHATLTGVAGVFHDATRNAPLLVDARVANDILRATPEDNGPGTPPVPDATVAPRDVLHKRAIPLPRTIRGRAEEIGRQATMATRAAMRSTLAASDGKPDAMSLPASWTRPVETAGRLSNGRRYERLGAAGGKVRAITGQVPG</sequence>
<dbReference type="AlphaFoldDB" id="A0A345NLP3"/>
<dbReference type="Proteomes" id="UP000253790">
    <property type="component" value="Chromosome"/>
</dbReference>
<reference evidence="1 2" key="1">
    <citation type="submission" date="2018-07" db="EMBL/GenBank/DDBJ databases">
        <title>Complete genome sequencing of Ornithinimicrobium sp. AMA3305.</title>
        <authorList>
            <person name="Bae J.-W."/>
        </authorList>
    </citation>
    <scope>NUCLEOTIDE SEQUENCE [LARGE SCALE GENOMIC DNA]</scope>
    <source>
        <strain evidence="1 2">AMA3305</strain>
    </source>
</reference>
<dbReference type="OrthoDB" id="4849091at2"/>
<dbReference type="EMBL" id="CP031229">
    <property type="protein sequence ID" value="AXH95951.1"/>
    <property type="molecule type" value="Genomic_DNA"/>
</dbReference>
<dbReference type="KEGG" id="orn:DV701_07260"/>
<name>A0A345NLP3_9MICO</name>
<evidence type="ECO:0000313" key="2">
    <source>
        <dbReference type="Proteomes" id="UP000253790"/>
    </source>
</evidence>
<gene>
    <name evidence="1" type="ORF">DV701_07260</name>
</gene>
<evidence type="ECO:0000313" key="1">
    <source>
        <dbReference type="EMBL" id="AXH95951.1"/>
    </source>
</evidence>
<protein>
    <submittedName>
        <fullName evidence="1">Uncharacterized protein</fullName>
    </submittedName>
</protein>
<proteinExistence type="predicted"/>
<accession>A0A345NLP3</accession>
<keyword evidence="2" id="KW-1185">Reference proteome</keyword>